<reference evidence="4 5" key="1">
    <citation type="submission" date="2019-03" db="EMBL/GenBank/DDBJ databases">
        <title>Genomic Encyclopedia of Type Strains, Phase IV (KMG-IV): sequencing the most valuable type-strain genomes for metagenomic binning, comparative biology and taxonomic classification.</title>
        <authorList>
            <person name="Goeker M."/>
        </authorList>
    </citation>
    <scope>NUCLEOTIDE SEQUENCE [LARGE SCALE GENOMIC DNA]</scope>
    <source>
        <strain evidence="4 5">DSM 100013</strain>
    </source>
</reference>
<dbReference type="Proteomes" id="UP000295504">
    <property type="component" value="Unassembled WGS sequence"/>
</dbReference>
<name>A0A4R2TCN5_9FIRM</name>
<dbReference type="EMBL" id="SLYC01000035">
    <property type="protein sequence ID" value="TCP99696.1"/>
    <property type="molecule type" value="Genomic_DNA"/>
</dbReference>
<proteinExistence type="predicted"/>
<accession>A0A4R2TCN5</accession>
<dbReference type="InterPro" id="IPR000182">
    <property type="entry name" value="GNAT_dom"/>
</dbReference>
<evidence type="ECO:0000313" key="5">
    <source>
        <dbReference type="Proteomes" id="UP000295504"/>
    </source>
</evidence>
<keyword evidence="1 4" id="KW-0808">Transferase</keyword>
<evidence type="ECO:0000259" key="3">
    <source>
        <dbReference type="PROSITE" id="PS51186"/>
    </source>
</evidence>
<evidence type="ECO:0000256" key="2">
    <source>
        <dbReference type="ARBA" id="ARBA00023315"/>
    </source>
</evidence>
<dbReference type="PANTHER" id="PTHR43072:SF23">
    <property type="entry name" value="UPF0039 PROTEIN C11D3.02C"/>
    <property type="match status" value="1"/>
</dbReference>
<dbReference type="RefSeq" id="WP_132849198.1">
    <property type="nucleotide sequence ID" value="NZ_CP058648.1"/>
</dbReference>
<dbReference type="InterPro" id="IPR016181">
    <property type="entry name" value="Acyl_CoA_acyltransferase"/>
</dbReference>
<keyword evidence="5" id="KW-1185">Reference proteome</keyword>
<dbReference type="CDD" id="cd04301">
    <property type="entry name" value="NAT_SF"/>
    <property type="match status" value="1"/>
</dbReference>
<evidence type="ECO:0000313" key="4">
    <source>
        <dbReference type="EMBL" id="TCP99696.1"/>
    </source>
</evidence>
<dbReference type="GO" id="GO:0016747">
    <property type="term" value="F:acyltransferase activity, transferring groups other than amino-acyl groups"/>
    <property type="evidence" value="ECO:0007669"/>
    <property type="project" value="InterPro"/>
</dbReference>
<feature type="domain" description="N-acetyltransferase" evidence="3">
    <location>
        <begin position="3"/>
        <end position="156"/>
    </location>
</feature>
<gene>
    <name evidence="4" type="ORF">EDD79_103531</name>
</gene>
<comment type="caution">
    <text evidence="4">The sequence shown here is derived from an EMBL/GenBank/DDBJ whole genome shotgun (WGS) entry which is preliminary data.</text>
</comment>
<sequence>MKPIVEKFNTEDWEQVNQIFIEGIRTGNSTFTKLPPTFDEWKSTYIVESCFVAKANEKVLGWTAIKPVSNRPVFVGVGEVSIYIGRNYRGLGIGSLLLTQIIDWSESNGFWTLQSNIFPENIASLALHKKFGFKEVGMREKIGQLDGVWRDIVLLDRRSKKNGI</sequence>
<dbReference type="OrthoDB" id="9798006at2"/>
<dbReference type="Gene3D" id="3.40.630.30">
    <property type="match status" value="1"/>
</dbReference>
<dbReference type="AlphaFoldDB" id="A0A4R2TCN5"/>
<dbReference type="PROSITE" id="PS51186">
    <property type="entry name" value="GNAT"/>
    <property type="match status" value="1"/>
</dbReference>
<organism evidence="4 5">
    <name type="scientific">Serpentinicella alkaliphila</name>
    <dbReference type="NCBI Taxonomy" id="1734049"/>
    <lineage>
        <taxon>Bacteria</taxon>
        <taxon>Bacillati</taxon>
        <taxon>Bacillota</taxon>
        <taxon>Clostridia</taxon>
        <taxon>Peptostreptococcales</taxon>
        <taxon>Natronincolaceae</taxon>
        <taxon>Serpentinicella</taxon>
    </lineage>
</organism>
<keyword evidence="2" id="KW-0012">Acyltransferase</keyword>
<dbReference type="Pfam" id="PF00583">
    <property type="entry name" value="Acetyltransf_1"/>
    <property type="match status" value="1"/>
</dbReference>
<dbReference type="PANTHER" id="PTHR43072">
    <property type="entry name" value="N-ACETYLTRANSFERASE"/>
    <property type="match status" value="1"/>
</dbReference>
<protein>
    <submittedName>
        <fullName evidence="4">Phosphinothricin acetyltransferase</fullName>
    </submittedName>
</protein>
<dbReference type="SUPFAM" id="SSF55729">
    <property type="entry name" value="Acyl-CoA N-acyltransferases (Nat)"/>
    <property type="match status" value="1"/>
</dbReference>
<evidence type="ECO:0000256" key="1">
    <source>
        <dbReference type="ARBA" id="ARBA00022679"/>
    </source>
</evidence>